<dbReference type="InterPro" id="IPR002397">
    <property type="entry name" value="Cyt_P450_B"/>
</dbReference>
<comment type="similarity">
    <text evidence="1">Belongs to the cytochrome P450 family.</text>
</comment>
<dbReference type="Proteomes" id="UP000095210">
    <property type="component" value="Chromosome"/>
</dbReference>
<evidence type="ECO:0000313" key="3">
    <source>
        <dbReference type="EMBL" id="AOS62021.1"/>
    </source>
</evidence>
<reference evidence="4" key="1">
    <citation type="submission" date="2016-03" db="EMBL/GenBank/DDBJ databases">
        <title>Complete genome sequence of the type strain Actinoalloteichus hymeniacidonis DSM 45092.</title>
        <authorList>
            <person name="Schaffert L."/>
            <person name="Albersmeier A."/>
            <person name="Winkler A."/>
            <person name="Kalinowski J."/>
            <person name="Zotchev S."/>
            <person name="Ruckert C."/>
        </authorList>
    </citation>
    <scope>NUCLEOTIDE SEQUENCE [LARGE SCALE GENOMIC DNA]</scope>
    <source>
        <strain evidence="4">HPA177(T) (DSM 45092(T))</strain>
    </source>
</reference>
<proteinExistence type="inferred from homology"/>
<dbReference type="InterPro" id="IPR017972">
    <property type="entry name" value="Cyt_P450_CS"/>
</dbReference>
<dbReference type="InterPro" id="IPR036396">
    <property type="entry name" value="Cyt_P450_sf"/>
</dbReference>
<gene>
    <name evidence="3" type="ORF">TL08_05980</name>
</gene>
<organism evidence="3 4">
    <name type="scientific">Actinoalloteichus hymeniacidonis</name>
    <dbReference type="NCBI Taxonomy" id="340345"/>
    <lineage>
        <taxon>Bacteria</taxon>
        <taxon>Bacillati</taxon>
        <taxon>Actinomycetota</taxon>
        <taxon>Actinomycetes</taxon>
        <taxon>Pseudonocardiales</taxon>
        <taxon>Pseudonocardiaceae</taxon>
        <taxon>Actinoalloteichus</taxon>
    </lineage>
</organism>
<dbReference type="GO" id="GO:0005506">
    <property type="term" value="F:iron ion binding"/>
    <property type="evidence" value="ECO:0007669"/>
    <property type="project" value="InterPro"/>
</dbReference>
<name>A0AAC9HMQ0_9PSEU</name>
<dbReference type="RefSeq" id="WP_069847195.1">
    <property type="nucleotide sequence ID" value="NZ_CP014859.1"/>
</dbReference>
<dbReference type="PANTHER" id="PTHR46696:SF1">
    <property type="entry name" value="CYTOCHROME P450 YJIB-RELATED"/>
    <property type="match status" value="1"/>
</dbReference>
<dbReference type="Gene3D" id="1.10.630.10">
    <property type="entry name" value="Cytochrome P450"/>
    <property type="match status" value="1"/>
</dbReference>
<dbReference type="SUPFAM" id="SSF48264">
    <property type="entry name" value="Cytochrome P450"/>
    <property type="match status" value="1"/>
</dbReference>
<sequence length="383" mass="40765">MPDAARPVVNPFAPVDRPHTEPDPTRAALRVAGPISRSTAPTDGPVWIVTTEALAKEVCSHPDIAKDPAFAPPYWDPAEAGLERTAAEQPSLTTLDGPAHAELRRAHAPLFSAKRIRAQSDRIHQIARELLTEAAARGPVVDLMAGFTTRYPLTVLLDLLGIPLDLVDEATDACLMMVNGVRGDQGKAIGALAELAAEGLRADSHGLAAELRDRLPAGTAEAELRYHLFALIFAGQLTTDSAVGFLIARALGEAAPHQDTVHDLVDETLRQHAPAPFSLWRFTTTEVELAGVRLPARTPLLVDILGINTDPARTSGTDLTFGSGAHFCIGAQLAREELRAVVTVLRTDFPAARLAMPATEIRQVGPGGIMGSRLAMLPVALRG</sequence>
<protein>
    <submittedName>
        <fullName evidence="3">Cytochrome P450</fullName>
    </submittedName>
</protein>
<dbReference type="PANTHER" id="PTHR46696">
    <property type="entry name" value="P450, PUTATIVE (EUROFUNG)-RELATED"/>
    <property type="match status" value="1"/>
</dbReference>
<dbReference type="PRINTS" id="PR00359">
    <property type="entry name" value="BP450"/>
</dbReference>
<dbReference type="PROSITE" id="PS00086">
    <property type="entry name" value="CYTOCHROME_P450"/>
    <property type="match status" value="1"/>
</dbReference>
<evidence type="ECO:0000256" key="2">
    <source>
        <dbReference type="SAM" id="MobiDB-lite"/>
    </source>
</evidence>
<dbReference type="GO" id="GO:0020037">
    <property type="term" value="F:heme binding"/>
    <property type="evidence" value="ECO:0007669"/>
    <property type="project" value="InterPro"/>
</dbReference>
<keyword evidence="4" id="KW-1185">Reference proteome</keyword>
<dbReference type="KEGG" id="ahm:TL08_05980"/>
<feature type="region of interest" description="Disordered" evidence="2">
    <location>
        <begin position="1"/>
        <end position="24"/>
    </location>
</feature>
<dbReference type="AlphaFoldDB" id="A0AAC9HMQ0"/>
<dbReference type="GO" id="GO:0016705">
    <property type="term" value="F:oxidoreductase activity, acting on paired donors, with incorporation or reduction of molecular oxygen"/>
    <property type="evidence" value="ECO:0007669"/>
    <property type="project" value="InterPro"/>
</dbReference>
<evidence type="ECO:0000256" key="1">
    <source>
        <dbReference type="ARBA" id="ARBA00010617"/>
    </source>
</evidence>
<dbReference type="EMBL" id="CP014859">
    <property type="protein sequence ID" value="AOS62021.1"/>
    <property type="molecule type" value="Genomic_DNA"/>
</dbReference>
<accession>A0AAC9HMQ0</accession>
<dbReference type="GO" id="GO:0004497">
    <property type="term" value="F:monooxygenase activity"/>
    <property type="evidence" value="ECO:0007669"/>
    <property type="project" value="InterPro"/>
</dbReference>
<evidence type="ECO:0000313" key="4">
    <source>
        <dbReference type="Proteomes" id="UP000095210"/>
    </source>
</evidence>